<protein>
    <submittedName>
        <fullName evidence="2">Transcriptional regulator, Cro/CI family</fullName>
    </submittedName>
</protein>
<accession>A0A087VV12</accession>
<sequence length="131" mass="14735">MRNMKEIDAFTDQAIKTIESTRQEVGMTTQELIQRSGIRRSTFFRKMRGDTSFTTEDIDALARAMGVDPFLILSNAAERADATKRTDMDLSWLPEEEKVAYVLDKVKANDQALAAMNDPNKEKEAEGGDGR</sequence>
<dbReference type="EMBL" id="CP006018">
    <property type="protein sequence ID" value="AIC92192.1"/>
    <property type="molecule type" value="Genomic_DNA"/>
</dbReference>
<feature type="compositionally biased region" description="Basic and acidic residues" evidence="1">
    <location>
        <begin position="119"/>
        <end position="131"/>
    </location>
</feature>
<name>A0A087VV12_9BIFI</name>
<evidence type="ECO:0000256" key="1">
    <source>
        <dbReference type="SAM" id="MobiDB-lite"/>
    </source>
</evidence>
<dbReference type="InterPro" id="IPR010982">
    <property type="entry name" value="Lambda_DNA-bd_dom_sf"/>
</dbReference>
<reference evidence="2 3" key="1">
    <citation type="journal article" date="2014" name="Appl. Environ. Microbiol.">
        <title>Genomic encyclopedia of type strains of the genus Bifidobacterium.</title>
        <authorList>
            <person name="Milani C."/>
            <person name="Lugli G.A."/>
            <person name="Duranti S."/>
            <person name="Turroni F."/>
            <person name="Bottacini F."/>
            <person name="Mangifesta M."/>
            <person name="Sanchez B."/>
            <person name="Viappiani A."/>
            <person name="Mancabelli L."/>
            <person name="Taminiau B."/>
            <person name="Delcenserie V."/>
            <person name="Barrangou R."/>
            <person name="Margolles A."/>
            <person name="van Sinderen D."/>
            <person name="Ventura M."/>
        </authorList>
    </citation>
    <scope>NUCLEOTIDE SEQUENCE [LARGE SCALE GENOMIC DNA]</scope>
    <source>
        <strain evidence="2 3">LMG 11587</strain>
    </source>
</reference>
<dbReference type="AlphaFoldDB" id="A0A087VV12"/>
<dbReference type="CDD" id="cd00093">
    <property type="entry name" value="HTH_XRE"/>
    <property type="match status" value="1"/>
</dbReference>
<keyword evidence="3" id="KW-1185">Reference proteome</keyword>
<dbReference type="KEGG" id="bii:BINDI_0927"/>
<dbReference type="GO" id="GO:0003677">
    <property type="term" value="F:DNA binding"/>
    <property type="evidence" value="ECO:0007669"/>
    <property type="project" value="InterPro"/>
</dbReference>
<gene>
    <name evidence="2" type="ORF">BINDI_0927</name>
</gene>
<dbReference type="Proteomes" id="UP000028569">
    <property type="component" value="Chromosome"/>
</dbReference>
<dbReference type="InterPro" id="IPR001387">
    <property type="entry name" value="Cro/C1-type_HTH"/>
</dbReference>
<evidence type="ECO:0000313" key="2">
    <source>
        <dbReference type="EMBL" id="AIC92192.1"/>
    </source>
</evidence>
<dbReference type="SUPFAM" id="SSF47413">
    <property type="entry name" value="lambda repressor-like DNA-binding domains"/>
    <property type="match status" value="1"/>
</dbReference>
<evidence type="ECO:0000313" key="3">
    <source>
        <dbReference type="Proteomes" id="UP000028569"/>
    </source>
</evidence>
<dbReference type="HOGENOM" id="CLU_1923499_0_0_11"/>
<dbReference type="Gene3D" id="1.10.260.40">
    <property type="entry name" value="lambda repressor-like DNA-binding domains"/>
    <property type="match status" value="1"/>
</dbReference>
<proteinExistence type="predicted"/>
<feature type="region of interest" description="Disordered" evidence="1">
    <location>
        <begin position="112"/>
        <end position="131"/>
    </location>
</feature>
<organism evidence="2 3">
    <name type="scientific">Bifidobacterium [indicum] DSM 20214 = LMG 11587</name>
    <dbReference type="NCBI Taxonomy" id="1341694"/>
    <lineage>
        <taxon>Bacteria</taxon>
        <taxon>Bacillati</taxon>
        <taxon>Actinomycetota</taxon>
        <taxon>Actinomycetes</taxon>
        <taxon>Bifidobacteriales</taxon>
        <taxon>Bifidobacteriaceae</taxon>
        <taxon>Bifidobacterium</taxon>
    </lineage>
</organism>